<dbReference type="AlphaFoldDB" id="A0A1Q9EV32"/>
<reference evidence="1 2" key="1">
    <citation type="submission" date="2016-02" db="EMBL/GenBank/DDBJ databases">
        <title>Genome analysis of coral dinoflagellate symbionts highlights evolutionary adaptations to a symbiotic lifestyle.</title>
        <authorList>
            <person name="Aranda M."/>
            <person name="Li Y."/>
            <person name="Liew Y.J."/>
            <person name="Baumgarten S."/>
            <person name="Simakov O."/>
            <person name="Wilson M."/>
            <person name="Piel J."/>
            <person name="Ashoor H."/>
            <person name="Bougouffa S."/>
            <person name="Bajic V.B."/>
            <person name="Ryu T."/>
            <person name="Ravasi T."/>
            <person name="Bayer T."/>
            <person name="Micklem G."/>
            <person name="Kim H."/>
            <person name="Bhak J."/>
            <person name="Lajeunesse T.C."/>
            <person name="Voolstra C.R."/>
        </authorList>
    </citation>
    <scope>NUCLEOTIDE SEQUENCE [LARGE SCALE GENOMIC DNA]</scope>
    <source>
        <strain evidence="1 2">CCMP2467</strain>
    </source>
</reference>
<keyword evidence="2" id="KW-1185">Reference proteome</keyword>
<gene>
    <name evidence="1" type="ORF">AK812_SmicGene4930</name>
</gene>
<organism evidence="1 2">
    <name type="scientific">Symbiodinium microadriaticum</name>
    <name type="common">Dinoflagellate</name>
    <name type="synonym">Zooxanthella microadriatica</name>
    <dbReference type="NCBI Taxonomy" id="2951"/>
    <lineage>
        <taxon>Eukaryota</taxon>
        <taxon>Sar</taxon>
        <taxon>Alveolata</taxon>
        <taxon>Dinophyceae</taxon>
        <taxon>Suessiales</taxon>
        <taxon>Symbiodiniaceae</taxon>
        <taxon>Symbiodinium</taxon>
    </lineage>
</organism>
<dbReference type="GO" id="GO:0006631">
    <property type="term" value="P:fatty acid metabolic process"/>
    <property type="evidence" value="ECO:0007669"/>
    <property type="project" value="TreeGrafter"/>
</dbReference>
<protein>
    <submittedName>
        <fullName evidence="1">Putative peroxisomal-coenzyme A synthetase</fullName>
    </submittedName>
</protein>
<dbReference type="InterPro" id="IPR042099">
    <property type="entry name" value="ANL_N_sf"/>
</dbReference>
<dbReference type="PANTHER" id="PTHR43201:SF32">
    <property type="entry name" value="2-SUCCINYLBENZOATE--COA LIGASE, CHLOROPLASTIC_PEROXISOMAL"/>
    <property type="match status" value="1"/>
</dbReference>
<comment type="caution">
    <text evidence="1">The sequence shown here is derived from an EMBL/GenBank/DDBJ whole genome shotgun (WGS) entry which is preliminary data.</text>
</comment>
<name>A0A1Q9EV32_SYMMI</name>
<sequence length="373" mass="40262">MATAISLMEAYRLRELIEKRLRPSLRSQALKPGDRVAALVPNGPEAASLFLSVLMCGLCHPDILTLQPSLLRRLWAFGPINDENRVLSDGLASVSVALAEMAAKSLGIKASGLSVPTTAGYGSEMPELVTRPSELAQRLCNVEAGIGDVVMNCLPLFHIHGLVVNVRLPPHGEGRTLVPAIAGSVAVCLPSFDATAAAKQLREGISVYSAVPSAHHAILESLPTGASYESLRSGDDERLKSFIKLYLLERKMATEVLPWRLDELCPGVTSGYECRHGIDPNLEVKRKPATLISTAPETGTGEGWLKTGDLATLTSKGLVLTGRCKEIINKAGEKLSPLQLLGYLALWCLVSLRNYDFCCLSWIEEIYLMHVAA</sequence>
<proteinExistence type="predicted"/>
<evidence type="ECO:0000313" key="1">
    <source>
        <dbReference type="EMBL" id="OLQ11260.1"/>
    </source>
</evidence>
<dbReference type="Proteomes" id="UP000186817">
    <property type="component" value="Unassembled WGS sequence"/>
</dbReference>
<dbReference type="GO" id="GO:0031956">
    <property type="term" value="F:medium-chain fatty acid-CoA ligase activity"/>
    <property type="evidence" value="ECO:0007669"/>
    <property type="project" value="TreeGrafter"/>
</dbReference>
<dbReference type="PANTHER" id="PTHR43201">
    <property type="entry name" value="ACYL-COA SYNTHETASE"/>
    <property type="match status" value="1"/>
</dbReference>
<dbReference type="SUPFAM" id="SSF56801">
    <property type="entry name" value="Acetyl-CoA synthetase-like"/>
    <property type="match status" value="1"/>
</dbReference>
<dbReference type="OrthoDB" id="3633556at2759"/>
<dbReference type="EMBL" id="LSRX01000062">
    <property type="protein sequence ID" value="OLQ11260.1"/>
    <property type="molecule type" value="Genomic_DNA"/>
</dbReference>
<evidence type="ECO:0000313" key="2">
    <source>
        <dbReference type="Proteomes" id="UP000186817"/>
    </source>
</evidence>
<dbReference type="Gene3D" id="3.40.50.12780">
    <property type="entry name" value="N-terminal domain of ligase-like"/>
    <property type="match status" value="1"/>
</dbReference>
<accession>A0A1Q9EV32</accession>